<dbReference type="PANTHER" id="PTHR31983:SF0">
    <property type="entry name" value="GLUCAN ENDO-1,3-BETA-D-GLUCOSIDASE 2"/>
    <property type="match status" value="1"/>
</dbReference>
<dbReference type="EC" id="3.2.1.39" evidence="3"/>
<feature type="transmembrane region" description="Helical" evidence="10">
    <location>
        <begin position="289"/>
        <end position="313"/>
    </location>
</feature>
<keyword evidence="6" id="KW-0326">Glycosidase</keyword>
<gene>
    <name evidence="12" type="ORF">PCAR00345_LOCUS23630</name>
</gene>
<evidence type="ECO:0000256" key="3">
    <source>
        <dbReference type="ARBA" id="ARBA00012780"/>
    </source>
</evidence>
<dbReference type="GO" id="GO:0042973">
    <property type="term" value="F:glucan endo-1,3-beta-D-glucosidase activity"/>
    <property type="evidence" value="ECO:0007669"/>
    <property type="project" value="UniProtKB-EC"/>
</dbReference>
<dbReference type="GO" id="GO:0000272">
    <property type="term" value="P:polysaccharide catabolic process"/>
    <property type="evidence" value="ECO:0007669"/>
    <property type="project" value="UniProtKB-KW"/>
</dbReference>
<evidence type="ECO:0000256" key="5">
    <source>
        <dbReference type="ARBA" id="ARBA00023277"/>
    </source>
</evidence>
<evidence type="ECO:0000256" key="1">
    <source>
        <dbReference type="ARBA" id="ARBA00000382"/>
    </source>
</evidence>
<evidence type="ECO:0000256" key="2">
    <source>
        <dbReference type="ARBA" id="ARBA00010730"/>
    </source>
</evidence>
<dbReference type="GO" id="GO:0071555">
    <property type="term" value="P:cell wall organization"/>
    <property type="evidence" value="ECO:0007669"/>
    <property type="project" value="UniProtKB-KW"/>
</dbReference>
<dbReference type="PANTHER" id="PTHR31983">
    <property type="entry name" value="ENDO-1,3(4)-BETA-GLUCANASE 1"/>
    <property type="match status" value="1"/>
</dbReference>
<dbReference type="InterPro" id="IPR040720">
    <property type="entry name" value="GH81_C"/>
</dbReference>
<feature type="compositionally biased region" description="Pro residues" evidence="9">
    <location>
        <begin position="243"/>
        <end position="262"/>
    </location>
</feature>
<sequence length="372" mass="40092">MSSALPALWEDSILHLIRDIANPTTDALYPSARHKDWFDGHSWAAGLFPFADSRNQESTSEAVNAYYAVSLYGEATGDARLRDVGRLLMATEIRAAQTYWQITPGDTIYPPPFSENRAVGILWANKVDFATFFGANLEFVYGIQMIPFTPISQDLLPESWISTAFDVFKGAIATASEDWRALLIMAWAIIDADAAWDAAVALKAFDSGNSRANMLYWIATRCSSNKTVMKAARNQACMAPSAPRLPLPSRTPSPSSNPPKSAPPSTAQAIASEEGGPAGTVVYSLNETLIFSISALIAVACILCVVACGRCAYRMSQPARNSAPKPRFAQLQVAKGDALSEDQSSGHSNEAELIADARAKRRLASNGYAAVS</sequence>
<comment type="similarity">
    <text evidence="2">Belongs to the glycosyl hydrolase 81 family.</text>
</comment>
<organism evidence="12">
    <name type="scientific">Chrysotila carterae</name>
    <name type="common">Marine alga</name>
    <name type="synonym">Syracosphaera carterae</name>
    <dbReference type="NCBI Taxonomy" id="13221"/>
    <lineage>
        <taxon>Eukaryota</taxon>
        <taxon>Haptista</taxon>
        <taxon>Haptophyta</taxon>
        <taxon>Prymnesiophyceae</taxon>
        <taxon>Isochrysidales</taxon>
        <taxon>Isochrysidaceae</taxon>
        <taxon>Chrysotila</taxon>
    </lineage>
</organism>
<evidence type="ECO:0000256" key="4">
    <source>
        <dbReference type="ARBA" id="ARBA00022801"/>
    </source>
</evidence>
<evidence type="ECO:0000256" key="7">
    <source>
        <dbReference type="ARBA" id="ARBA00023316"/>
    </source>
</evidence>
<name>A0A7S4BMV7_CHRCT</name>
<keyword evidence="10" id="KW-1133">Transmembrane helix</keyword>
<keyword evidence="7" id="KW-0961">Cell wall biogenesis/degradation</keyword>
<keyword evidence="8" id="KW-0624">Polysaccharide degradation</keyword>
<keyword evidence="10" id="KW-0472">Membrane</keyword>
<dbReference type="PROSITE" id="PS52008">
    <property type="entry name" value="GH81"/>
    <property type="match status" value="1"/>
</dbReference>
<comment type="catalytic activity">
    <reaction evidence="1">
        <text>Hydrolysis of (1-&gt;3)-beta-D-glucosidic linkages in (1-&gt;3)-beta-D-glucans.</text>
        <dbReference type="EC" id="3.2.1.39"/>
    </reaction>
</comment>
<evidence type="ECO:0000256" key="6">
    <source>
        <dbReference type="ARBA" id="ARBA00023295"/>
    </source>
</evidence>
<dbReference type="InterPro" id="IPR005200">
    <property type="entry name" value="Endo-beta-glucanase"/>
</dbReference>
<evidence type="ECO:0000256" key="8">
    <source>
        <dbReference type="ARBA" id="ARBA00023326"/>
    </source>
</evidence>
<dbReference type="AlphaFoldDB" id="A0A7S4BMV7"/>
<evidence type="ECO:0000256" key="10">
    <source>
        <dbReference type="SAM" id="Phobius"/>
    </source>
</evidence>
<evidence type="ECO:0000256" key="9">
    <source>
        <dbReference type="SAM" id="MobiDB-lite"/>
    </source>
</evidence>
<keyword evidence="4" id="KW-0378">Hydrolase</keyword>
<accession>A0A7S4BMV7</accession>
<dbReference type="Pfam" id="PF17652">
    <property type="entry name" value="Glyco_hydro81C"/>
    <property type="match status" value="1"/>
</dbReference>
<dbReference type="GO" id="GO:0052861">
    <property type="term" value="F:endo-1,3(4)-beta-glucanase activity"/>
    <property type="evidence" value="ECO:0007669"/>
    <property type="project" value="InterPro"/>
</dbReference>
<protein>
    <recommendedName>
        <fullName evidence="3">glucan endo-1,3-beta-D-glucosidase</fullName>
        <ecNumber evidence="3">3.2.1.39</ecNumber>
    </recommendedName>
</protein>
<proteinExistence type="inferred from homology"/>
<evidence type="ECO:0000259" key="11">
    <source>
        <dbReference type="Pfam" id="PF17652"/>
    </source>
</evidence>
<feature type="region of interest" description="Disordered" evidence="9">
    <location>
        <begin position="240"/>
        <end position="271"/>
    </location>
</feature>
<keyword evidence="10" id="KW-0812">Transmembrane</keyword>
<feature type="domain" description="Glycosyl hydrolase family 81 C-terminal" evidence="11">
    <location>
        <begin position="12"/>
        <end position="212"/>
    </location>
</feature>
<reference evidence="12" key="1">
    <citation type="submission" date="2021-01" db="EMBL/GenBank/DDBJ databases">
        <authorList>
            <person name="Corre E."/>
            <person name="Pelletier E."/>
            <person name="Niang G."/>
            <person name="Scheremetjew M."/>
            <person name="Finn R."/>
            <person name="Kale V."/>
            <person name="Holt S."/>
            <person name="Cochrane G."/>
            <person name="Meng A."/>
            <person name="Brown T."/>
            <person name="Cohen L."/>
        </authorList>
    </citation>
    <scope>NUCLEOTIDE SEQUENCE</scope>
    <source>
        <strain evidence="12">CCMP645</strain>
    </source>
</reference>
<dbReference type="Gene3D" id="1.20.5.420">
    <property type="entry name" value="Immunoglobulin FC, subunit C"/>
    <property type="match status" value="1"/>
</dbReference>
<keyword evidence="5" id="KW-0119">Carbohydrate metabolism</keyword>
<evidence type="ECO:0000313" key="12">
    <source>
        <dbReference type="EMBL" id="CAE0771018.1"/>
    </source>
</evidence>
<dbReference type="EMBL" id="HBIZ01037069">
    <property type="protein sequence ID" value="CAE0771018.1"/>
    <property type="molecule type" value="Transcribed_RNA"/>
</dbReference>